<dbReference type="EMBL" id="GGEC01042498">
    <property type="protein sequence ID" value="MBX22982.1"/>
    <property type="molecule type" value="Transcribed_RNA"/>
</dbReference>
<dbReference type="EMBL" id="GGEC01042495">
    <property type="protein sequence ID" value="MBX22979.1"/>
    <property type="molecule type" value="Transcribed_RNA"/>
</dbReference>
<reference evidence="2" key="1">
    <citation type="submission" date="2018-02" db="EMBL/GenBank/DDBJ databases">
        <title>Rhizophora mucronata_Transcriptome.</title>
        <authorList>
            <person name="Meera S.P."/>
            <person name="Sreeshan A."/>
            <person name="Augustine A."/>
        </authorList>
    </citation>
    <scope>NUCLEOTIDE SEQUENCE</scope>
    <source>
        <tissue evidence="2">Leaf</tissue>
    </source>
</reference>
<evidence type="ECO:0000313" key="1">
    <source>
        <dbReference type="EMBL" id="MBX22982.1"/>
    </source>
</evidence>
<protein>
    <submittedName>
        <fullName evidence="1">Peptidyl-prolyl cis-trans isomerase CYP95 isoform X2</fullName>
    </submittedName>
</protein>
<sequence>MLHLMLTIMKHGRRENTRSLQETEGREGNIINQRQRLQPILRLNHLNLIVILTLNFPHLTLVLQVMTDEGRGRDLKKKNIDVAKEEIGGVKRSERDVIKDPNIDQEGYLRV</sequence>
<organism evidence="2">
    <name type="scientific">Rhizophora mucronata</name>
    <name type="common">Asiatic mangrove</name>
    <dbReference type="NCBI Taxonomy" id="61149"/>
    <lineage>
        <taxon>Eukaryota</taxon>
        <taxon>Viridiplantae</taxon>
        <taxon>Streptophyta</taxon>
        <taxon>Embryophyta</taxon>
        <taxon>Tracheophyta</taxon>
        <taxon>Spermatophyta</taxon>
        <taxon>Magnoliopsida</taxon>
        <taxon>eudicotyledons</taxon>
        <taxon>Gunneridae</taxon>
        <taxon>Pentapetalae</taxon>
        <taxon>rosids</taxon>
        <taxon>fabids</taxon>
        <taxon>Malpighiales</taxon>
        <taxon>Rhizophoraceae</taxon>
        <taxon>Rhizophora</taxon>
    </lineage>
</organism>
<keyword evidence="1" id="KW-0413">Isomerase</keyword>
<dbReference type="GO" id="GO:0016853">
    <property type="term" value="F:isomerase activity"/>
    <property type="evidence" value="ECO:0007669"/>
    <property type="project" value="UniProtKB-KW"/>
</dbReference>
<dbReference type="EMBL" id="GGEC01042494">
    <property type="protein sequence ID" value="MBX22978.1"/>
    <property type="molecule type" value="Transcribed_RNA"/>
</dbReference>
<proteinExistence type="predicted"/>
<accession>A0A2P2LYE3</accession>
<dbReference type="AlphaFoldDB" id="A0A2P2LYE3"/>
<name>A0A2P2LYE3_RHIMU</name>
<dbReference type="EMBL" id="GGEC01042507">
    <property type="protein sequence ID" value="MBX22991.1"/>
    <property type="molecule type" value="Transcribed_RNA"/>
</dbReference>
<evidence type="ECO:0000313" key="2">
    <source>
        <dbReference type="EMBL" id="MBX22991.1"/>
    </source>
</evidence>